<dbReference type="OrthoDB" id="10265409at2759"/>
<feature type="compositionally biased region" description="Low complexity" evidence="2">
    <location>
        <begin position="44"/>
        <end position="73"/>
    </location>
</feature>
<dbReference type="Proteomes" id="UP000053257">
    <property type="component" value="Unassembled WGS sequence"/>
</dbReference>
<dbReference type="PROSITE" id="PS50211">
    <property type="entry name" value="DENN"/>
    <property type="match status" value="1"/>
</dbReference>
<gene>
    <name evidence="4" type="ORF">PHLGIDRAFT_114828</name>
</gene>
<evidence type="ECO:0000313" key="4">
    <source>
        <dbReference type="EMBL" id="KIP11168.1"/>
    </source>
</evidence>
<dbReference type="GO" id="GO:0055037">
    <property type="term" value="C:recycling endosome"/>
    <property type="evidence" value="ECO:0007669"/>
    <property type="project" value="TreeGrafter"/>
</dbReference>
<evidence type="ECO:0000259" key="3">
    <source>
        <dbReference type="PROSITE" id="PS50211"/>
    </source>
</evidence>
<organism evidence="4 5">
    <name type="scientific">Phlebiopsis gigantea (strain 11061_1 CR5-6)</name>
    <name type="common">White-rot fungus</name>
    <name type="synonym">Peniophora gigantea</name>
    <dbReference type="NCBI Taxonomy" id="745531"/>
    <lineage>
        <taxon>Eukaryota</taxon>
        <taxon>Fungi</taxon>
        <taxon>Dikarya</taxon>
        <taxon>Basidiomycota</taxon>
        <taxon>Agaricomycotina</taxon>
        <taxon>Agaricomycetes</taxon>
        <taxon>Polyporales</taxon>
        <taxon>Phanerochaetaceae</taxon>
        <taxon>Phlebiopsis</taxon>
    </lineage>
</organism>
<dbReference type="STRING" id="745531.A0A0C3PU46"/>
<dbReference type="PANTHER" id="PTHR13677">
    <property type="entry name" value="LD41638P"/>
    <property type="match status" value="1"/>
</dbReference>
<accession>A0A0C3PU46</accession>
<sequence length="588" mass="65416">MSEEGDIGLYNLARKSSSSYDTPRKRNPRRLSIVSVLHEEAKTPVKSPSNPSLVPSSPKITKALSRSNSLPRLSRTESVSGSRSDDLQSFAFSSFPDSPQLDSGSYIHSYRIRQPSSLAQSDDAHERYCSQDGFIYGFSHFTQRRDSTSKRGYQQRSVVILTQHPYPSLFYSIMSYLGRSFLSHGGPMLEVACHNIANWSDPQLGAALELGFLGYVFTVELPTSLDAQQSSKALRSPEKYDPESHASLVEILASLSPQDPPIIDPFEAAISHIWSIWECILLCEPVLVFGPSAAVTSQVIWWLRDLLRPIPLTGDFRPFFTIHDVDNVTLLNARQPQAGLLLGVTNPFFEKKCSHWPHILSLGSPKRQIIHTTSNVILAANSDVYRKGKTSSHALEISVGPSPGWTTKTHKRYISKDQALLKKLEDSFRGDEHSRQRASEALREHLTSRTAAFLMPLQRYLNTLIPTFADRTAPTTPNLSTHDVSTAPHPTLLPPTTHRPLNQLTVSVATPALPLRLKPFSESSFFASLKVNGSPLPFKSTAKRKEFYERWLRTRAFGIWLAAQEEVVDKVLATPFPSAVSVKSSLGS</sequence>
<dbReference type="GO" id="GO:0005085">
    <property type="term" value="F:guanyl-nucleotide exchange factor activity"/>
    <property type="evidence" value="ECO:0007669"/>
    <property type="project" value="InterPro"/>
</dbReference>
<dbReference type="InterPro" id="IPR037516">
    <property type="entry name" value="Tripartite_DENN"/>
</dbReference>
<dbReference type="HOGENOM" id="CLU_017013_0_0_1"/>
<proteinExistence type="inferred from homology"/>
<evidence type="ECO:0000256" key="1">
    <source>
        <dbReference type="ARBA" id="ARBA00007159"/>
    </source>
</evidence>
<comment type="similarity">
    <text evidence="1">Belongs to the DENND6 family.</text>
</comment>
<evidence type="ECO:0000313" key="5">
    <source>
        <dbReference type="Proteomes" id="UP000053257"/>
    </source>
</evidence>
<dbReference type="AlphaFoldDB" id="A0A0C3PU46"/>
<dbReference type="PANTHER" id="PTHR13677:SF0">
    <property type="entry name" value="LD41638P"/>
    <property type="match status" value="1"/>
</dbReference>
<dbReference type="InterPro" id="IPR024224">
    <property type="entry name" value="DENND6"/>
</dbReference>
<name>A0A0C3PU46_PHLG1</name>
<protein>
    <recommendedName>
        <fullName evidence="3">UDENN domain-containing protein</fullName>
    </recommendedName>
</protein>
<reference evidence="4 5" key="1">
    <citation type="journal article" date="2014" name="PLoS Genet.">
        <title>Analysis of the Phlebiopsis gigantea genome, transcriptome and secretome provides insight into its pioneer colonization strategies of wood.</title>
        <authorList>
            <person name="Hori C."/>
            <person name="Ishida T."/>
            <person name="Igarashi K."/>
            <person name="Samejima M."/>
            <person name="Suzuki H."/>
            <person name="Master E."/>
            <person name="Ferreira P."/>
            <person name="Ruiz-Duenas F.J."/>
            <person name="Held B."/>
            <person name="Canessa P."/>
            <person name="Larrondo L.F."/>
            <person name="Schmoll M."/>
            <person name="Druzhinina I.S."/>
            <person name="Kubicek C.P."/>
            <person name="Gaskell J.A."/>
            <person name="Kersten P."/>
            <person name="St John F."/>
            <person name="Glasner J."/>
            <person name="Sabat G."/>
            <person name="Splinter BonDurant S."/>
            <person name="Syed K."/>
            <person name="Yadav J."/>
            <person name="Mgbeahuruike A.C."/>
            <person name="Kovalchuk A."/>
            <person name="Asiegbu F.O."/>
            <person name="Lackner G."/>
            <person name="Hoffmeister D."/>
            <person name="Rencoret J."/>
            <person name="Gutierrez A."/>
            <person name="Sun H."/>
            <person name="Lindquist E."/>
            <person name="Barry K."/>
            <person name="Riley R."/>
            <person name="Grigoriev I.V."/>
            <person name="Henrissat B."/>
            <person name="Kues U."/>
            <person name="Berka R.M."/>
            <person name="Martinez A.T."/>
            <person name="Covert S.F."/>
            <person name="Blanchette R.A."/>
            <person name="Cullen D."/>
        </authorList>
    </citation>
    <scope>NUCLEOTIDE SEQUENCE [LARGE SCALE GENOMIC DNA]</scope>
    <source>
        <strain evidence="4 5">11061_1 CR5-6</strain>
    </source>
</reference>
<feature type="domain" description="UDENN" evidence="3">
    <location>
        <begin position="51"/>
        <end position="573"/>
    </location>
</feature>
<keyword evidence="5" id="KW-1185">Reference proteome</keyword>
<feature type="region of interest" description="Disordered" evidence="2">
    <location>
        <begin position="1"/>
        <end position="84"/>
    </location>
</feature>
<evidence type="ECO:0000256" key="2">
    <source>
        <dbReference type="SAM" id="MobiDB-lite"/>
    </source>
</evidence>
<dbReference type="EMBL" id="KN840448">
    <property type="protein sequence ID" value="KIP11168.1"/>
    <property type="molecule type" value="Genomic_DNA"/>
</dbReference>